<evidence type="ECO:0000256" key="2">
    <source>
        <dbReference type="ARBA" id="ARBA00008263"/>
    </source>
</evidence>
<dbReference type="HAMAP" id="MF_01897">
    <property type="entry name" value="GyrA"/>
    <property type="match status" value="1"/>
</dbReference>
<evidence type="ECO:0000256" key="6">
    <source>
        <dbReference type="ARBA" id="ARBA00023125"/>
    </source>
</evidence>
<evidence type="ECO:0000259" key="12">
    <source>
        <dbReference type="PROSITE" id="PS52040"/>
    </source>
</evidence>
<dbReference type="InterPro" id="IPR002205">
    <property type="entry name" value="Topo_IIA_dom_A"/>
</dbReference>
<dbReference type="SUPFAM" id="SSF101904">
    <property type="entry name" value="GyrA/ParC C-terminal domain-like"/>
    <property type="match status" value="1"/>
</dbReference>
<comment type="catalytic activity">
    <reaction evidence="1 8 9">
        <text>ATP-dependent breakage, passage and rejoining of double-stranded DNA.</text>
        <dbReference type="EC" id="5.6.2.2"/>
    </reaction>
</comment>
<dbReference type="Gene3D" id="3.90.199.10">
    <property type="entry name" value="Topoisomerase II, domain 5"/>
    <property type="match status" value="2"/>
</dbReference>
<dbReference type="GO" id="GO:0005694">
    <property type="term" value="C:chromosome"/>
    <property type="evidence" value="ECO:0007669"/>
    <property type="project" value="InterPro"/>
</dbReference>
<dbReference type="FunFam" id="3.30.1360.40:FF:000002">
    <property type="entry name" value="DNA gyrase subunit A"/>
    <property type="match status" value="1"/>
</dbReference>
<evidence type="ECO:0000313" key="14">
    <source>
        <dbReference type="Proteomes" id="UP000034081"/>
    </source>
</evidence>
<evidence type="ECO:0000256" key="10">
    <source>
        <dbReference type="SAM" id="Coils"/>
    </source>
</evidence>
<dbReference type="Proteomes" id="UP000034081">
    <property type="component" value="Unassembled WGS sequence"/>
</dbReference>
<dbReference type="InterPro" id="IPR035516">
    <property type="entry name" value="Gyrase/topoIV_suA_C"/>
</dbReference>
<dbReference type="SMART" id="SM00434">
    <property type="entry name" value="TOP4c"/>
    <property type="match status" value="1"/>
</dbReference>
<dbReference type="Pfam" id="PF03989">
    <property type="entry name" value="DNA_gyraseA_C"/>
    <property type="match status" value="6"/>
</dbReference>
<feature type="coiled-coil region" evidence="10">
    <location>
        <begin position="466"/>
        <end position="501"/>
    </location>
</feature>
<dbReference type="GO" id="GO:0005737">
    <property type="term" value="C:cytoplasm"/>
    <property type="evidence" value="ECO:0007669"/>
    <property type="project" value="UniProtKB-SubCell"/>
</dbReference>
<comment type="miscellaneous">
    <text evidence="8">Few gyrases are as efficient as E.coli at forming negative supercoils. Not all organisms have 2 type II topoisomerases; in organisms with a single type II topoisomerase this enzyme also has to decatenate newly replicated chromosomes.</text>
</comment>
<dbReference type="InterPro" id="IPR006691">
    <property type="entry name" value="GyrA/parC_rep"/>
</dbReference>
<keyword evidence="10" id="KW-0175">Coiled coil</keyword>
<comment type="caution">
    <text evidence="13">The sequence shown here is derived from an EMBL/GenBank/DDBJ whole genome shotgun (WGS) entry which is preliminary data.</text>
</comment>
<keyword evidence="5 8" id="KW-0799">Topoisomerase</keyword>
<keyword evidence="3 8" id="KW-0547">Nucleotide-binding</keyword>
<dbReference type="Gene3D" id="1.10.268.10">
    <property type="entry name" value="Topoisomerase, domain 3"/>
    <property type="match status" value="1"/>
</dbReference>
<feature type="domain" description="Topo IIA-type catalytic" evidence="12">
    <location>
        <begin position="32"/>
        <end position="541"/>
    </location>
</feature>
<comment type="function">
    <text evidence="8">A type II topoisomerase that negatively supercoils closed circular double-stranded (ds) DNA in an ATP-dependent manner to modulate DNA topology and maintain chromosomes in an underwound state. Negative supercoiling favors strand separation, and DNA replication, transcription, recombination and repair, all of which involve strand separation. Also able to catalyze the interconversion of other topological isomers of dsDNA rings, including catenanes and knotted rings. Type II topoisomerases break and join 2 DNA strands simultaneously in an ATP-dependent manner.</text>
</comment>
<dbReference type="PANTHER" id="PTHR43493:SF5">
    <property type="entry name" value="DNA GYRASE SUBUNIT A, CHLOROPLASTIC_MITOCHONDRIAL"/>
    <property type="match status" value="1"/>
</dbReference>
<dbReference type="GO" id="GO:0034335">
    <property type="term" value="F:DNA negative supercoiling activity"/>
    <property type="evidence" value="ECO:0007669"/>
    <property type="project" value="UniProtKB-ARBA"/>
</dbReference>
<dbReference type="SUPFAM" id="SSF56719">
    <property type="entry name" value="Type II DNA topoisomerase"/>
    <property type="match status" value="1"/>
</dbReference>
<dbReference type="PROSITE" id="PS52040">
    <property type="entry name" value="TOPO_IIA"/>
    <property type="match status" value="1"/>
</dbReference>
<feature type="region of interest" description="Disordered" evidence="11">
    <location>
        <begin position="860"/>
        <end position="880"/>
    </location>
</feature>
<protein>
    <recommendedName>
        <fullName evidence="8">DNA gyrase subunit A</fullName>
        <ecNumber evidence="8">5.6.2.2</ecNumber>
    </recommendedName>
</protein>
<dbReference type="GO" id="GO:0006261">
    <property type="term" value="P:DNA-templated DNA replication"/>
    <property type="evidence" value="ECO:0007669"/>
    <property type="project" value="UniProtKB-UniRule"/>
</dbReference>
<comment type="similarity">
    <text evidence="2 8">Belongs to the type II topoisomerase GyrA/ParC subunit family.</text>
</comment>
<dbReference type="Pfam" id="PF00521">
    <property type="entry name" value="DNA_topoisoIV"/>
    <property type="match status" value="2"/>
</dbReference>
<keyword evidence="7 8" id="KW-0413">Isomerase</keyword>
<keyword evidence="4 8" id="KW-0067">ATP-binding</keyword>
<evidence type="ECO:0000256" key="8">
    <source>
        <dbReference type="HAMAP-Rule" id="MF_01897"/>
    </source>
</evidence>
<evidence type="ECO:0000256" key="3">
    <source>
        <dbReference type="ARBA" id="ARBA00022741"/>
    </source>
</evidence>
<dbReference type="GO" id="GO:0009330">
    <property type="term" value="C:DNA topoisomerase type II (double strand cut, ATP-hydrolyzing) complex"/>
    <property type="evidence" value="ECO:0007669"/>
    <property type="project" value="TreeGrafter"/>
</dbReference>
<keyword evidence="6 8" id="KW-0238">DNA-binding</keyword>
<comment type="subcellular location">
    <subcellularLocation>
        <location evidence="8">Cytoplasm</location>
    </subcellularLocation>
</comment>
<dbReference type="AlphaFoldDB" id="A0A0G0P9A9"/>
<dbReference type="InterPro" id="IPR013757">
    <property type="entry name" value="Topo_IIA_A_a_sf"/>
</dbReference>
<dbReference type="InterPro" id="IPR050220">
    <property type="entry name" value="Type_II_DNA_Topoisomerases"/>
</dbReference>
<reference evidence="13 14" key="1">
    <citation type="journal article" date="2015" name="Nature">
        <title>rRNA introns, odd ribosomes, and small enigmatic genomes across a large radiation of phyla.</title>
        <authorList>
            <person name="Brown C.T."/>
            <person name="Hug L.A."/>
            <person name="Thomas B.C."/>
            <person name="Sharon I."/>
            <person name="Castelle C.J."/>
            <person name="Singh A."/>
            <person name="Wilkins M.J."/>
            <person name="Williams K.H."/>
            <person name="Banfield J.F."/>
        </authorList>
    </citation>
    <scope>NUCLEOTIDE SEQUENCE [LARGE SCALE GENOMIC DNA]</scope>
</reference>
<accession>A0A0G0P9A9</accession>
<dbReference type="EMBL" id="LBVL01000003">
    <property type="protein sequence ID" value="KKQ85911.1"/>
    <property type="molecule type" value="Genomic_DNA"/>
</dbReference>
<dbReference type="PATRIC" id="fig|1618570.3.peg.360"/>
<keyword evidence="8" id="KW-0963">Cytoplasm</keyword>
<evidence type="ECO:0000256" key="11">
    <source>
        <dbReference type="SAM" id="MobiDB-lite"/>
    </source>
</evidence>
<dbReference type="PANTHER" id="PTHR43493">
    <property type="entry name" value="DNA GYRASE/TOPOISOMERASE SUBUNIT A"/>
    <property type="match status" value="1"/>
</dbReference>
<feature type="compositionally biased region" description="Basic and acidic residues" evidence="11">
    <location>
        <begin position="871"/>
        <end position="880"/>
    </location>
</feature>
<evidence type="ECO:0000313" key="13">
    <source>
        <dbReference type="EMBL" id="KKQ85911.1"/>
    </source>
</evidence>
<dbReference type="Gene3D" id="2.120.10.90">
    <property type="entry name" value="DNA gyrase/topoisomerase IV, subunit A, C-terminal"/>
    <property type="match status" value="1"/>
</dbReference>
<feature type="short sequence motif" description="GyrA-box" evidence="8">
    <location>
        <begin position="568"/>
        <end position="574"/>
    </location>
</feature>
<feature type="active site" description="O-(5'-phospho-DNA)-tyrosine intermediate" evidence="8 9">
    <location>
        <position position="120"/>
    </location>
</feature>
<dbReference type="GO" id="GO:0006265">
    <property type="term" value="P:DNA topological change"/>
    <property type="evidence" value="ECO:0007669"/>
    <property type="project" value="UniProtKB-UniRule"/>
</dbReference>
<name>A0A0G0P9A9_9BACT</name>
<dbReference type="InterPro" id="IPR013758">
    <property type="entry name" value="Topo_IIA_A/C_ab"/>
</dbReference>
<sequence>MDIGKVQPAPIIEEMEKSYLDYAMSVIVARALPDVRDGLKPVHRRILYAMHQLGLTHSSSFTKSAKVVGEVLGKYHPHGDMAVYDALVRMAQTFSLRYPLIKGQGNFGSVDGDPPAAMRYTEVKLAKISEYMLTDIEKETVDFFDNFDATLKEPVYLPALLPNLLLMGSEGIAVGMATKIPPHNLNEVIEAVFETIKKGKVTFEQKTQDEHTDFVIKKISLVASGEVKDLNGEIKPSNIGFESDITIDELTEIIPGPDFPTGGAIYDSNSLKEVYSTGRGRILVRGIAEIKEGTKGRQQIIISEIPYQVNKSTLVKKIADLVKDKKLNGISDLRDESDKDGMSVVIDLKRDARPKSILNNLYKHTQLQTSFPANFVALVETTPYTLNLKQIMIEYVKHRQKVITRRTIFELTAAKRRAHILEGLKIALDNLDEVIATIRKSRTQEEAKLNLIKKFSLSEIQATAILDMQLRRLAALEREKIEKEYEEIKKLIDRLTAILKEPQKVLDIIVNELSEVKEKFGDSRKTKIYKQKLGEFSEEDLIAKEETLIMITKTGYVKRVPRTTYRSQRRGGKGVTGMTTKEEDEIEQMISATTHDTILFFTNTGKVFGTKAWEIPETSRQSKGQAVVNIINIDSNEKIMSILATSVKGNHLIMATAFGVVKKTKVDQFANLRTSGLIAIKLDPKDSLVTVHETSGNDNVLLVSKKGKSICFPEANVRHMGRATSGMRGIKLDPDDEVIAMETFSGKVEKPTDKRKKFFRDILTISEHGLGKRTPIHLFPVQKRAGKGVKASVVNEKTGKLAVATMVTQETDQIVLTSKTGQVIKLPNKNIPQMGRSTQGVILMRFTKKSDGVAAVAALNKNGEEEEGEVQEQKPTKSSK</sequence>
<dbReference type="InterPro" id="IPR013760">
    <property type="entry name" value="Topo_IIA-like_dom_sf"/>
</dbReference>
<gene>
    <name evidence="8" type="primary">gyrA</name>
    <name evidence="13" type="ORF">UT08_C0003G0074</name>
</gene>
<dbReference type="Gene3D" id="3.30.1360.40">
    <property type="match status" value="1"/>
</dbReference>
<comment type="subunit">
    <text evidence="8">Heterotetramer, composed of two GyrA and two GyrB chains. In the heterotetramer, GyrA contains the active site tyrosine that forms a transient covalent intermediate with DNA, while GyrB binds cofactors and catalyzes ATP hydrolysis.</text>
</comment>
<evidence type="ECO:0000256" key="4">
    <source>
        <dbReference type="ARBA" id="ARBA00022840"/>
    </source>
</evidence>
<dbReference type="InterPro" id="IPR005743">
    <property type="entry name" value="GyrA"/>
</dbReference>
<evidence type="ECO:0000256" key="5">
    <source>
        <dbReference type="ARBA" id="ARBA00023029"/>
    </source>
</evidence>
<evidence type="ECO:0000256" key="1">
    <source>
        <dbReference type="ARBA" id="ARBA00000185"/>
    </source>
</evidence>
<proteinExistence type="inferred from homology"/>
<dbReference type="FunFam" id="1.10.268.10:FF:000001">
    <property type="entry name" value="DNA gyrase subunit A"/>
    <property type="match status" value="1"/>
</dbReference>
<dbReference type="GO" id="GO:0003677">
    <property type="term" value="F:DNA binding"/>
    <property type="evidence" value="ECO:0007669"/>
    <property type="project" value="UniProtKB-UniRule"/>
</dbReference>
<dbReference type="GO" id="GO:0005524">
    <property type="term" value="F:ATP binding"/>
    <property type="evidence" value="ECO:0007669"/>
    <property type="project" value="UniProtKB-UniRule"/>
</dbReference>
<dbReference type="CDD" id="cd00187">
    <property type="entry name" value="TOP4c"/>
    <property type="match status" value="1"/>
</dbReference>
<organism evidence="13 14">
    <name type="scientific">Candidatus Woesebacteria bacterium GW2011_GWB1_38_8</name>
    <dbReference type="NCBI Taxonomy" id="1618570"/>
    <lineage>
        <taxon>Bacteria</taxon>
        <taxon>Candidatus Woeseibacteriota</taxon>
    </lineage>
</organism>
<evidence type="ECO:0000256" key="9">
    <source>
        <dbReference type="PROSITE-ProRule" id="PRU01384"/>
    </source>
</evidence>
<dbReference type="EC" id="5.6.2.2" evidence="8"/>
<dbReference type="STRING" id="1618570.UT08_C0003G0074"/>
<evidence type="ECO:0000256" key="7">
    <source>
        <dbReference type="ARBA" id="ARBA00023235"/>
    </source>
</evidence>